<dbReference type="InterPro" id="IPR036390">
    <property type="entry name" value="WH_DNA-bd_sf"/>
</dbReference>
<dbReference type="Pfam" id="PF11495">
    <property type="entry name" value="Regulator_TrmB"/>
    <property type="match status" value="1"/>
</dbReference>
<evidence type="ECO:0000313" key="5">
    <source>
        <dbReference type="Proteomes" id="UP001596414"/>
    </source>
</evidence>
<dbReference type="Pfam" id="PF01978">
    <property type="entry name" value="TrmB"/>
    <property type="match status" value="1"/>
</dbReference>
<comment type="caution">
    <text evidence="4">The sequence shown here is derived from an EMBL/GenBank/DDBJ whole genome shotgun (WGS) entry which is preliminary data.</text>
</comment>
<sequence length="254" mass="28112">MDENDAISGLKELGLTTYEARVLVALQKLGSGTANEISSVVDVPRSQVYGAAGGLEERGLVETQQSTPTAYQPVPLEQARRHLIDQLAERGAETFNYLEQIQNTHDNEERSEAIWLINSEDAIVSRTSDLIEAADTRLLYVAESVAMLERELLDALVDAANRNVDVIIVSSDPDVLEAVPAKDSYSTFCVPEDREVEVDTARLLVADSRSVLLSTQSTATMQEENRVAFWTSENPFASFFVELVEAWLRDPFES</sequence>
<organism evidence="4 5">
    <name type="scientific">Halovenus rubra</name>
    <dbReference type="NCBI Taxonomy" id="869890"/>
    <lineage>
        <taxon>Archaea</taxon>
        <taxon>Methanobacteriati</taxon>
        <taxon>Methanobacteriota</taxon>
        <taxon>Stenosarchaea group</taxon>
        <taxon>Halobacteria</taxon>
        <taxon>Halobacteriales</taxon>
        <taxon>Haloarculaceae</taxon>
        <taxon>Halovenus</taxon>
    </lineage>
</organism>
<dbReference type="CDD" id="cd09124">
    <property type="entry name" value="PLDc_like_TrmB_middle"/>
    <property type="match status" value="1"/>
</dbReference>
<dbReference type="Proteomes" id="UP001596414">
    <property type="component" value="Unassembled WGS sequence"/>
</dbReference>
<feature type="domain" description="Transcription regulator TrmB C-terminal" evidence="3">
    <location>
        <begin position="113"/>
        <end position="241"/>
    </location>
</feature>
<feature type="domain" description="Transcription regulator TrmB N-terminal" evidence="2">
    <location>
        <begin position="10"/>
        <end position="77"/>
    </location>
</feature>
<evidence type="ECO:0000259" key="2">
    <source>
        <dbReference type="Pfam" id="PF01978"/>
    </source>
</evidence>
<gene>
    <name evidence="4" type="ORF">ACFQJ7_10670</name>
</gene>
<dbReference type="EMBL" id="JBHSZQ010000020">
    <property type="protein sequence ID" value="MFC7126494.1"/>
    <property type="molecule type" value="Genomic_DNA"/>
</dbReference>
<dbReference type="PANTHER" id="PTHR34293">
    <property type="entry name" value="HTH-TYPE TRANSCRIPTIONAL REGULATOR TRMBL2"/>
    <property type="match status" value="1"/>
</dbReference>
<dbReference type="SUPFAM" id="SSF56024">
    <property type="entry name" value="Phospholipase D/nuclease"/>
    <property type="match status" value="1"/>
</dbReference>
<dbReference type="PANTHER" id="PTHR34293:SF1">
    <property type="entry name" value="HTH-TYPE TRANSCRIPTIONAL REGULATOR TRMBL2"/>
    <property type="match status" value="1"/>
</dbReference>
<dbReference type="InterPro" id="IPR036388">
    <property type="entry name" value="WH-like_DNA-bd_sf"/>
</dbReference>
<name>A0ABD5X9D9_9EURY</name>
<evidence type="ECO:0000256" key="1">
    <source>
        <dbReference type="ARBA" id="ARBA00007287"/>
    </source>
</evidence>
<proteinExistence type="inferred from homology"/>
<dbReference type="InterPro" id="IPR021586">
    <property type="entry name" value="Tscrpt_reg_TrmB_C"/>
</dbReference>
<evidence type="ECO:0000259" key="3">
    <source>
        <dbReference type="Pfam" id="PF11495"/>
    </source>
</evidence>
<dbReference type="AlphaFoldDB" id="A0ABD5X9D9"/>
<dbReference type="Gene3D" id="3.30.870.10">
    <property type="entry name" value="Endonuclease Chain A"/>
    <property type="match status" value="1"/>
</dbReference>
<dbReference type="Gene3D" id="1.10.10.10">
    <property type="entry name" value="Winged helix-like DNA-binding domain superfamily/Winged helix DNA-binding domain"/>
    <property type="match status" value="1"/>
</dbReference>
<accession>A0ABD5X9D9</accession>
<dbReference type="InterPro" id="IPR051797">
    <property type="entry name" value="TrmB-like"/>
</dbReference>
<evidence type="ECO:0000313" key="4">
    <source>
        <dbReference type="EMBL" id="MFC7126494.1"/>
    </source>
</evidence>
<reference evidence="4 5" key="1">
    <citation type="journal article" date="2014" name="Int. J. Syst. Evol. Microbiol.">
        <title>Complete genome sequence of Corynebacterium casei LMG S-19264T (=DSM 44701T), isolated from a smear-ripened cheese.</title>
        <authorList>
            <consortium name="US DOE Joint Genome Institute (JGI-PGF)"/>
            <person name="Walter F."/>
            <person name="Albersmeier A."/>
            <person name="Kalinowski J."/>
            <person name="Ruckert C."/>
        </authorList>
    </citation>
    <scope>NUCLEOTIDE SEQUENCE [LARGE SCALE GENOMIC DNA]</scope>
    <source>
        <strain evidence="4 5">CGMCC 4.7215</strain>
    </source>
</reference>
<dbReference type="RefSeq" id="WP_267636049.1">
    <property type="nucleotide sequence ID" value="NZ_JAODIY010000001.1"/>
</dbReference>
<protein>
    <submittedName>
        <fullName evidence="4">TrmB family transcriptional regulator</fullName>
    </submittedName>
</protein>
<comment type="similarity">
    <text evidence="1">Belongs to the transcriptional regulator TrmB family.</text>
</comment>
<dbReference type="SUPFAM" id="SSF46785">
    <property type="entry name" value="Winged helix' DNA-binding domain"/>
    <property type="match status" value="1"/>
</dbReference>
<dbReference type="InterPro" id="IPR002831">
    <property type="entry name" value="Tscrpt_reg_TrmB_N"/>
</dbReference>